<dbReference type="EMBL" id="JAEILT010000022">
    <property type="protein sequence ID" value="MBJ2137647.1"/>
    <property type="molecule type" value="Genomic_DNA"/>
</dbReference>
<keyword evidence="2" id="KW-0479">Metal-binding</keyword>
<proteinExistence type="predicted"/>
<dbReference type="PANTHER" id="PTHR40261:SF1">
    <property type="entry name" value="RIESKE DOMAIN-CONTAINING PROTEIN"/>
    <property type="match status" value="1"/>
</dbReference>
<accession>A0ABS0WGQ1</accession>
<dbReference type="SUPFAM" id="SSF50022">
    <property type="entry name" value="ISP domain"/>
    <property type="match status" value="1"/>
</dbReference>
<keyword evidence="3" id="KW-0408">Iron</keyword>
<evidence type="ECO:0000256" key="3">
    <source>
        <dbReference type="ARBA" id="ARBA00023004"/>
    </source>
</evidence>
<evidence type="ECO:0000313" key="6">
    <source>
        <dbReference type="EMBL" id="MBJ2137647.1"/>
    </source>
</evidence>
<comment type="caution">
    <text evidence="6">The sequence shown here is derived from an EMBL/GenBank/DDBJ whole genome shotgun (WGS) entry which is preliminary data.</text>
</comment>
<dbReference type="Proteomes" id="UP000649232">
    <property type="component" value="Unassembled WGS sequence"/>
</dbReference>
<dbReference type="Pfam" id="PF00355">
    <property type="entry name" value="Rieske"/>
    <property type="match status" value="1"/>
</dbReference>
<sequence>MSKVCLGNIVNIADGQAKGFDPSRTGQDTLFLVRKGEHVYAYSDICPHYGSTSLPWKRHQYLDASCKYIVCAAHGALFDIENGLCLRGACEGQSLAKVEVEVFPNKDIWVDITTIKEFK</sequence>
<gene>
    <name evidence="6" type="ORF">JEU11_14390</name>
</gene>
<dbReference type="CDD" id="cd03467">
    <property type="entry name" value="Rieske"/>
    <property type="match status" value="1"/>
</dbReference>
<evidence type="ECO:0000313" key="7">
    <source>
        <dbReference type="Proteomes" id="UP000649232"/>
    </source>
</evidence>
<organism evidence="6 7">
    <name type="scientific">Paraglaciecola chathamensis</name>
    <dbReference type="NCBI Taxonomy" id="368405"/>
    <lineage>
        <taxon>Bacteria</taxon>
        <taxon>Pseudomonadati</taxon>
        <taxon>Pseudomonadota</taxon>
        <taxon>Gammaproteobacteria</taxon>
        <taxon>Alteromonadales</taxon>
        <taxon>Alteromonadaceae</taxon>
        <taxon>Paraglaciecola</taxon>
    </lineage>
</organism>
<evidence type="ECO:0000256" key="1">
    <source>
        <dbReference type="ARBA" id="ARBA00022714"/>
    </source>
</evidence>
<evidence type="ECO:0000256" key="4">
    <source>
        <dbReference type="ARBA" id="ARBA00023014"/>
    </source>
</evidence>
<dbReference type="Gene3D" id="2.102.10.10">
    <property type="entry name" value="Rieske [2Fe-2S] iron-sulphur domain"/>
    <property type="match status" value="1"/>
</dbReference>
<feature type="domain" description="Rieske" evidence="5">
    <location>
        <begin position="7"/>
        <end position="109"/>
    </location>
</feature>
<dbReference type="PROSITE" id="PS51296">
    <property type="entry name" value="RIESKE"/>
    <property type="match status" value="1"/>
</dbReference>
<dbReference type="InterPro" id="IPR017941">
    <property type="entry name" value="Rieske_2Fe-2S"/>
</dbReference>
<name>A0ABS0WGQ1_9ALTE</name>
<protein>
    <submittedName>
        <fullName evidence="6">Rieske (2Fe-2S) protein</fullName>
    </submittedName>
</protein>
<dbReference type="PANTHER" id="PTHR40261">
    <property type="match status" value="1"/>
</dbReference>
<keyword evidence="4" id="KW-0411">Iron-sulfur</keyword>
<dbReference type="InterPro" id="IPR036922">
    <property type="entry name" value="Rieske_2Fe-2S_sf"/>
</dbReference>
<evidence type="ECO:0000259" key="5">
    <source>
        <dbReference type="PROSITE" id="PS51296"/>
    </source>
</evidence>
<dbReference type="RefSeq" id="WP_198825194.1">
    <property type="nucleotide sequence ID" value="NZ_JAEILT010000022.1"/>
</dbReference>
<reference evidence="6 7" key="1">
    <citation type="submission" date="2020-12" db="EMBL/GenBank/DDBJ databases">
        <title>Draft genome sequences of nine environmental bacterial isolates colonizing plastic.</title>
        <authorList>
            <person name="Borre I."/>
            <person name="Sonnenschein E.C."/>
        </authorList>
    </citation>
    <scope>NUCLEOTIDE SEQUENCE [LARGE SCALE GENOMIC DNA]</scope>
    <source>
        <strain evidence="6 7">IB30</strain>
    </source>
</reference>
<keyword evidence="1" id="KW-0001">2Fe-2S</keyword>
<evidence type="ECO:0000256" key="2">
    <source>
        <dbReference type="ARBA" id="ARBA00022723"/>
    </source>
</evidence>